<dbReference type="InterPro" id="IPR007219">
    <property type="entry name" value="XnlR_reg_dom"/>
</dbReference>
<dbReference type="GO" id="GO:0003677">
    <property type="term" value="F:DNA binding"/>
    <property type="evidence" value="ECO:0007669"/>
    <property type="project" value="InterPro"/>
</dbReference>
<keyword evidence="4 10" id="KW-1133">Transmembrane helix</keyword>
<comment type="similarity">
    <text evidence="7">Belongs to the SAT4 family.</text>
</comment>
<accession>A0A9P7H0A9</accession>
<evidence type="ECO:0000256" key="3">
    <source>
        <dbReference type="ARBA" id="ARBA00022723"/>
    </source>
</evidence>
<evidence type="ECO:0000259" key="11">
    <source>
        <dbReference type="SMART" id="SM00906"/>
    </source>
</evidence>
<dbReference type="SMART" id="SM00906">
    <property type="entry name" value="Fungal_trans"/>
    <property type="match status" value="1"/>
</dbReference>
<dbReference type="Pfam" id="PF20684">
    <property type="entry name" value="Fung_rhodopsin"/>
    <property type="match status" value="1"/>
</dbReference>
<dbReference type="CDD" id="cd00067">
    <property type="entry name" value="GAL4"/>
    <property type="match status" value="1"/>
</dbReference>
<evidence type="ECO:0000256" key="2">
    <source>
        <dbReference type="ARBA" id="ARBA00022692"/>
    </source>
</evidence>
<sequence length="1039" mass="116061">MESHYGGLGPMLNIVLWVQVVVFAVFVGLRLYTRSQILHSVGADDYLVLIALVFQIIYSAFVTAGTKYGIGRKFDDIADPDAYFKAVELEVYSQVAGIMVIGLGKCAVGIFLLRIVRNKFQKGFIWAFLAGTVFITLFASVVVVVQCDPVASTWDKRIPGKCWIDFSKVGLTVGSWFVVADFCFAILPWFVIWELNMKRKEKITVACGLSLGIFAGVCGIVRTVALDGLNASEYIYDTVDMLLWSATESTVTIMCSSIPVLRPLYVRFRYGSQGESSRDNSYKLPMYGNHSGRKYGNGSLPGTEINGGPSHRTVVTYNVKNESDESILRDTKTQNDISGIRRTDEVNECKKRKLKCVRDDGDEKCKRCAANNAECFFATVPPRENNEHSVRHFTRGPQPVTSSPARNTLRGSQPQTDVTSLTQQINALQNQVNALSTALQDVTQRLPHINASTAKSTPQGHTSTYRTDPRNATNEPREPQFVGPTRSAFSFQIAENSLSGMGIEQRHATATTTPAMSPAADGPLVETPCASPGLEDTDVLTTLSAGEIQRLLEVFNEEVQSVYPFVDVAQLSEKVVSVIESPEENTLKDVQAIKLAVATALVVEAQGPTNISKRLLDDVEPVICRISGEAFIDLQELQLMIMLSIYWFQCGEDLLAWRAIGNAGREALEVGLHRRTSLFENFKDHKERDLAIRCFWCVYILDRRWSYGTSLPFGISDRDIDPQLPEPGDEHYYLRCMVRYAKLCSKVWDELPLDSSPLSIPKDKVDFFDFLTQKWIHSIPEDLQLIYPRLSQAPRHQPRVLQRIRTLLYLRGNYIRNLVLRHHVMSIENLRADTQGAQLVVGIAQDTIQVLVHLNETSDIYVRQVHTFNYFLTGALASILLAVCHAPDVFADRCRQSFQDAVRLLKNNSQRGHLSRRLWRSIRGTVNRALSLESPVATNEGVATGNVPQDDGSTVSRQAVVASDDHTSWSRNDIGNGLHMHDPVADMFGLETDLLNLFSAFEQDNMMRVGQVNGLLDEQQDGQYGVVTQDDVNRFNGIF</sequence>
<dbReference type="GO" id="GO:0000981">
    <property type="term" value="F:DNA-binding transcription factor activity, RNA polymerase II-specific"/>
    <property type="evidence" value="ECO:0007669"/>
    <property type="project" value="InterPro"/>
</dbReference>
<dbReference type="InterPro" id="IPR036864">
    <property type="entry name" value="Zn2-C6_fun-type_DNA-bd_sf"/>
</dbReference>
<feature type="transmembrane region" description="Helical" evidence="10">
    <location>
        <begin position="205"/>
        <end position="225"/>
    </location>
</feature>
<dbReference type="GO" id="GO:0008270">
    <property type="term" value="F:zinc ion binding"/>
    <property type="evidence" value="ECO:0007669"/>
    <property type="project" value="InterPro"/>
</dbReference>
<keyword evidence="2 10" id="KW-0812">Transmembrane</keyword>
<feature type="region of interest" description="Disordered" evidence="9">
    <location>
        <begin position="449"/>
        <end position="485"/>
    </location>
</feature>
<keyword evidence="6" id="KW-0539">Nucleus</keyword>
<gene>
    <name evidence="12" type="ORF">KAF25_002983</name>
</gene>
<feature type="transmembrane region" description="Helical" evidence="10">
    <location>
        <begin position="173"/>
        <end position="193"/>
    </location>
</feature>
<reference evidence="12" key="1">
    <citation type="submission" date="2021-04" db="EMBL/GenBank/DDBJ databases">
        <title>Draft genome of Fusarium avenaceum strain F156N33, isolated from an atmospheric sample in Virginia.</title>
        <authorList>
            <person name="Yang S."/>
            <person name="Vinatzer B.A."/>
            <person name="Coleman J."/>
        </authorList>
    </citation>
    <scope>NUCLEOTIDE SEQUENCE</scope>
    <source>
        <strain evidence="12">F156N33</strain>
    </source>
</reference>
<dbReference type="CDD" id="cd12148">
    <property type="entry name" value="fungal_TF_MHR"/>
    <property type="match status" value="1"/>
</dbReference>
<proteinExistence type="inferred from homology"/>
<dbReference type="AlphaFoldDB" id="A0A9P7H0A9"/>
<dbReference type="Pfam" id="PF04082">
    <property type="entry name" value="Fungal_trans"/>
    <property type="match status" value="1"/>
</dbReference>
<dbReference type="Proteomes" id="UP000782241">
    <property type="component" value="Unassembled WGS sequence"/>
</dbReference>
<comment type="caution">
    <text evidence="12">The sequence shown here is derived from an EMBL/GenBank/DDBJ whole genome shotgun (WGS) entry which is preliminary data.</text>
</comment>
<dbReference type="InterPro" id="IPR001138">
    <property type="entry name" value="Zn2Cys6_DnaBD"/>
</dbReference>
<dbReference type="GO" id="GO:0006351">
    <property type="term" value="P:DNA-templated transcription"/>
    <property type="evidence" value="ECO:0007669"/>
    <property type="project" value="InterPro"/>
</dbReference>
<feature type="region of interest" description="Disordered" evidence="9">
    <location>
        <begin position="386"/>
        <end position="418"/>
    </location>
</feature>
<evidence type="ECO:0000256" key="8">
    <source>
        <dbReference type="SAM" id="Coils"/>
    </source>
</evidence>
<keyword evidence="8" id="KW-0175">Coiled coil</keyword>
<dbReference type="InterPro" id="IPR049326">
    <property type="entry name" value="Rhodopsin_dom_fungi"/>
</dbReference>
<keyword evidence="3" id="KW-0479">Metal-binding</keyword>
<feature type="domain" description="Xylanolytic transcriptional activator regulatory" evidence="11">
    <location>
        <begin position="656"/>
        <end position="731"/>
    </location>
</feature>
<dbReference type="InterPro" id="IPR052337">
    <property type="entry name" value="SAT4-like"/>
</dbReference>
<feature type="transmembrane region" description="Helical" evidence="10">
    <location>
        <begin position="91"/>
        <end position="113"/>
    </location>
</feature>
<evidence type="ECO:0000256" key="9">
    <source>
        <dbReference type="SAM" id="MobiDB-lite"/>
    </source>
</evidence>
<feature type="transmembrane region" description="Helical" evidence="10">
    <location>
        <begin position="12"/>
        <end position="33"/>
    </location>
</feature>
<evidence type="ECO:0000313" key="12">
    <source>
        <dbReference type="EMBL" id="KAG5660377.1"/>
    </source>
</evidence>
<dbReference type="EMBL" id="JAGPUO010000009">
    <property type="protein sequence ID" value="KAG5660377.1"/>
    <property type="molecule type" value="Genomic_DNA"/>
</dbReference>
<evidence type="ECO:0000256" key="5">
    <source>
        <dbReference type="ARBA" id="ARBA00023136"/>
    </source>
</evidence>
<comment type="subcellular location">
    <subcellularLocation>
        <location evidence="1">Membrane</location>
        <topology evidence="1">Multi-pass membrane protein</topology>
    </subcellularLocation>
</comment>
<dbReference type="GO" id="GO:0016020">
    <property type="term" value="C:membrane"/>
    <property type="evidence" value="ECO:0007669"/>
    <property type="project" value="UniProtKB-SubCell"/>
</dbReference>
<dbReference type="SUPFAM" id="SSF57701">
    <property type="entry name" value="Zn2/Cys6 DNA-binding domain"/>
    <property type="match status" value="1"/>
</dbReference>
<keyword evidence="5 10" id="KW-0472">Membrane</keyword>
<feature type="coiled-coil region" evidence="8">
    <location>
        <begin position="418"/>
        <end position="445"/>
    </location>
</feature>
<dbReference type="PANTHER" id="PTHR33048">
    <property type="entry name" value="PTH11-LIKE INTEGRAL MEMBRANE PROTEIN (AFU_ORTHOLOGUE AFUA_5G11245)"/>
    <property type="match status" value="1"/>
</dbReference>
<feature type="compositionally biased region" description="Polar residues" evidence="9">
    <location>
        <begin position="399"/>
        <end position="418"/>
    </location>
</feature>
<evidence type="ECO:0000256" key="7">
    <source>
        <dbReference type="ARBA" id="ARBA00038359"/>
    </source>
</evidence>
<feature type="transmembrane region" description="Helical" evidence="10">
    <location>
        <begin position="45"/>
        <end position="71"/>
    </location>
</feature>
<dbReference type="PANTHER" id="PTHR33048:SF93">
    <property type="entry name" value="INTEGRAL MEMBRANE PROTEIN"/>
    <property type="match status" value="1"/>
</dbReference>
<feature type="compositionally biased region" description="Polar residues" evidence="9">
    <location>
        <begin position="450"/>
        <end position="474"/>
    </location>
</feature>
<organism evidence="12 13">
    <name type="scientific">Fusarium avenaceum</name>
    <dbReference type="NCBI Taxonomy" id="40199"/>
    <lineage>
        <taxon>Eukaryota</taxon>
        <taxon>Fungi</taxon>
        <taxon>Dikarya</taxon>
        <taxon>Ascomycota</taxon>
        <taxon>Pezizomycotina</taxon>
        <taxon>Sordariomycetes</taxon>
        <taxon>Hypocreomycetidae</taxon>
        <taxon>Hypocreales</taxon>
        <taxon>Nectriaceae</taxon>
        <taxon>Fusarium</taxon>
        <taxon>Fusarium tricinctum species complex</taxon>
    </lineage>
</organism>
<name>A0A9P7H0A9_9HYPO</name>
<feature type="transmembrane region" description="Helical" evidence="10">
    <location>
        <begin position="125"/>
        <end position="145"/>
    </location>
</feature>
<evidence type="ECO:0000256" key="4">
    <source>
        <dbReference type="ARBA" id="ARBA00022989"/>
    </source>
</evidence>
<evidence type="ECO:0000256" key="6">
    <source>
        <dbReference type="ARBA" id="ARBA00023242"/>
    </source>
</evidence>
<protein>
    <recommendedName>
        <fullName evidence="11">Xylanolytic transcriptional activator regulatory domain-containing protein</fullName>
    </recommendedName>
</protein>
<keyword evidence="13" id="KW-1185">Reference proteome</keyword>
<dbReference type="Gene3D" id="4.10.240.10">
    <property type="entry name" value="Zn(2)-C6 fungal-type DNA-binding domain"/>
    <property type="match status" value="1"/>
</dbReference>
<evidence type="ECO:0000256" key="1">
    <source>
        <dbReference type="ARBA" id="ARBA00004141"/>
    </source>
</evidence>
<evidence type="ECO:0000313" key="13">
    <source>
        <dbReference type="Proteomes" id="UP000782241"/>
    </source>
</evidence>
<evidence type="ECO:0000256" key="10">
    <source>
        <dbReference type="SAM" id="Phobius"/>
    </source>
</evidence>